<accession>A0ABU0C0G7</accession>
<sequence length="134" mass="15342">MQLCRWLPGRDLIYVGASSFAIHTLAAALPDRATLITRLRLDASLLAPPDPRYEHMLRRPAQKGMPLPKLKAVLNNPKTVWQRVIASTWYGRQTDKHLDITTGTGLWYRREPRQGQIAGSWFETRLAAANRRRL</sequence>
<comment type="caution">
    <text evidence="1">The sequence shown here is derived from an EMBL/GenBank/DDBJ whole genome shotgun (WGS) entry which is preliminary data.</text>
</comment>
<proteinExistence type="predicted"/>
<evidence type="ECO:0000313" key="2">
    <source>
        <dbReference type="Proteomes" id="UP001230207"/>
    </source>
</evidence>
<reference evidence="1 2" key="1">
    <citation type="submission" date="2023-07" db="EMBL/GenBank/DDBJ databases">
        <title>Genomic Encyclopedia of Type Strains, Phase IV (KMG-IV): sequencing the most valuable type-strain genomes for metagenomic binning, comparative biology and taxonomic classification.</title>
        <authorList>
            <person name="Goeker M."/>
        </authorList>
    </citation>
    <scope>NUCLEOTIDE SEQUENCE [LARGE SCALE GENOMIC DNA]</scope>
    <source>
        <strain evidence="1 2">DSM 1112</strain>
    </source>
</reference>
<organism evidence="1 2">
    <name type="scientific">Pararhizobium capsulatum DSM 1112</name>
    <dbReference type="NCBI Taxonomy" id="1121113"/>
    <lineage>
        <taxon>Bacteria</taxon>
        <taxon>Pseudomonadati</taxon>
        <taxon>Pseudomonadota</taxon>
        <taxon>Alphaproteobacteria</taxon>
        <taxon>Hyphomicrobiales</taxon>
        <taxon>Rhizobiaceae</taxon>
        <taxon>Rhizobium/Agrobacterium group</taxon>
        <taxon>Pararhizobium</taxon>
    </lineage>
</organism>
<name>A0ABU0C0G7_9HYPH</name>
<dbReference type="EMBL" id="JAUSVF010000006">
    <property type="protein sequence ID" value="MDQ0324018.1"/>
    <property type="molecule type" value="Genomic_DNA"/>
</dbReference>
<protein>
    <submittedName>
        <fullName evidence="1">Uncharacterized protein</fullName>
    </submittedName>
</protein>
<evidence type="ECO:0000313" key="1">
    <source>
        <dbReference type="EMBL" id="MDQ0324018.1"/>
    </source>
</evidence>
<dbReference type="Proteomes" id="UP001230207">
    <property type="component" value="Unassembled WGS sequence"/>
</dbReference>
<keyword evidence="2" id="KW-1185">Reference proteome</keyword>
<gene>
    <name evidence="1" type="ORF">QO002_006225</name>
</gene>